<dbReference type="OrthoDB" id="267627at2"/>
<feature type="transmembrane region" description="Helical" evidence="1">
    <location>
        <begin position="134"/>
        <end position="156"/>
    </location>
</feature>
<protein>
    <recommendedName>
        <fullName evidence="4">DUF4013 domain-containing protein</fullName>
    </recommendedName>
</protein>
<evidence type="ECO:0000313" key="2">
    <source>
        <dbReference type="EMBL" id="QDU31580.1"/>
    </source>
</evidence>
<feature type="transmembrane region" description="Helical" evidence="1">
    <location>
        <begin position="430"/>
        <end position="453"/>
    </location>
</feature>
<feature type="transmembrane region" description="Helical" evidence="1">
    <location>
        <begin position="365"/>
        <end position="385"/>
    </location>
</feature>
<evidence type="ECO:0000313" key="3">
    <source>
        <dbReference type="Proteomes" id="UP000315017"/>
    </source>
</evidence>
<organism evidence="2 3">
    <name type="scientific">Anatilimnocola aggregata</name>
    <dbReference type="NCBI Taxonomy" id="2528021"/>
    <lineage>
        <taxon>Bacteria</taxon>
        <taxon>Pseudomonadati</taxon>
        <taxon>Planctomycetota</taxon>
        <taxon>Planctomycetia</taxon>
        <taxon>Pirellulales</taxon>
        <taxon>Pirellulaceae</taxon>
        <taxon>Anatilimnocola</taxon>
    </lineage>
</organism>
<name>A0A517YMX9_9BACT</name>
<dbReference type="RefSeq" id="WP_145098953.1">
    <property type="nucleotide sequence ID" value="NZ_CP036274.1"/>
</dbReference>
<evidence type="ECO:0008006" key="4">
    <source>
        <dbReference type="Google" id="ProtNLM"/>
    </source>
</evidence>
<dbReference type="KEGG" id="aagg:ETAA8_67400"/>
<feature type="transmembrane region" description="Helical" evidence="1">
    <location>
        <begin position="82"/>
        <end position="113"/>
    </location>
</feature>
<proteinExistence type="predicted"/>
<dbReference type="AlphaFoldDB" id="A0A517YMX9"/>
<feature type="transmembrane region" description="Helical" evidence="1">
    <location>
        <begin position="176"/>
        <end position="194"/>
    </location>
</feature>
<evidence type="ECO:0000256" key="1">
    <source>
        <dbReference type="SAM" id="Phobius"/>
    </source>
</evidence>
<keyword evidence="1" id="KW-0472">Membrane</keyword>
<keyword evidence="3" id="KW-1185">Reference proteome</keyword>
<feature type="transmembrane region" description="Helical" evidence="1">
    <location>
        <begin position="285"/>
        <end position="306"/>
    </location>
</feature>
<reference evidence="2 3" key="1">
    <citation type="submission" date="2019-02" db="EMBL/GenBank/DDBJ databases">
        <title>Deep-cultivation of Planctomycetes and their phenomic and genomic characterization uncovers novel biology.</title>
        <authorList>
            <person name="Wiegand S."/>
            <person name="Jogler M."/>
            <person name="Boedeker C."/>
            <person name="Pinto D."/>
            <person name="Vollmers J."/>
            <person name="Rivas-Marin E."/>
            <person name="Kohn T."/>
            <person name="Peeters S.H."/>
            <person name="Heuer A."/>
            <person name="Rast P."/>
            <person name="Oberbeckmann S."/>
            <person name="Bunk B."/>
            <person name="Jeske O."/>
            <person name="Meyerdierks A."/>
            <person name="Storesund J.E."/>
            <person name="Kallscheuer N."/>
            <person name="Luecker S."/>
            <person name="Lage O.M."/>
            <person name="Pohl T."/>
            <person name="Merkel B.J."/>
            <person name="Hornburger P."/>
            <person name="Mueller R.-W."/>
            <person name="Bruemmer F."/>
            <person name="Labrenz M."/>
            <person name="Spormann A.M."/>
            <person name="Op den Camp H."/>
            <person name="Overmann J."/>
            <person name="Amann R."/>
            <person name="Jetten M.S.M."/>
            <person name="Mascher T."/>
            <person name="Medema M.H."/>
            <person name="Devos D.P."/>
            <person name="Kaster A.-K."/>
            <person name="Ovreas L."/>
            <person name="Rohde M."/>
            <person name="Galperin M.Y."/>
            <person name="Jogler C."/>
        </authorList>
    </citation>
    <scope>NUCLEOTIDE SEQUENCE [LARGE SCALE GENOMIC DNA]</scope>
    <source>
        <strain evidence="2 3">ETA_A8</strain>
    </source>
</reference>
<feature type="transmembrane region" description="Helical" evidence="1">
    <location>
        <begin position="397"/>
        <end position="418"/>
    </location>
</feature>
<gene>
    <name evidence="2" type="ORF">ETAA8_67400</name>
</gene>
<keyword evidence="1" id="KW-1133">Transmembrane helix</keyword>
<feature type="transmembrane region" description="Helical" evidence="1">
    <location>
        <begin position="318"/>
        <end position="344"/>
    </location>
</feature>
<accession>A0A517YMX9</accession>
<sequence>MSIKSPLPPESRPAIANPVSSTLFAAEAVDAQTPVVPFLAEDASQPRLPTDLVMAEMVDEWSTLPPAQSWPVKAWRLLCFTLAWLFGLASLIGCLAAVSVVPLLQFASLGYLLEASGRVTRSGKLRDGFIDIRRFARIGSLVAGTWIMLLPIRFIAGLTRDAEAIPGNPAAPVWRIALTICTVLMVGHILLAWYSGGKLRHFFWPLLAPFQLGQRLLNSGLVAPAMRRLLKPWWPTLYEDLFTPLPWTSWFPPAILWAGLWRGRMYVEARDAVWDFVVGLQLPHYFWLGLRGFIGALLWLAIPITMLTAGTAQPKPVAILVGWAGALLLAAVLLYLPFLQAHFAAENRFSAMFAWREVRQQFRRAPLIFWFSLLATLAFALPLYLLKIEPPPRPLLWTLSVFFILFIYPARLFTGWALGYARRREKPSWFILRLCSRFAAIPVVLLFVLIVFFTQYTSWNGVASLFEQHAFLVPVPFLGM</sequence>
<keyword evidence="1" id="KW-0812">Transmembrane</keyword>
<dbReference type="EMBL" id="CP036274">
    <property type="protein sequence ID" value="QDU31580.1"/>
    <property type="molecule type" value="Genomic_DNA"/>
</dbReference>
<dbReference type="Proteomes" id="UP000315017">
    <property type="component" value="Chromosome"/>
</dbReference>